<proteinExistence type="predicted"/>
<comment type="caution">
    <text evidence="2">The sequence shown here is derived from an EMBL/GenBank/DDBJ whole genome shotgun (WGS) entry which is preliminary data.</text>
</comment>
<dbReference type="Proteomes" id="UP000238274">
    <property type="component" value="Unassembled WGS sequence"/>
</dbReference>
<organism evidence="2 3">
    <name type="scientific">Puccinia striiformis</name>
    <dbReference type="NCBI Taxonomy" id="27350"/>
    <lineage>
        <taxon>Eukaryota</taxon>
        <taxon>Fungi</taxon>
        <taxon>Dikarya</taxon>
        <taxon>Basidiomycota</taxon>
        <taxon>Pucciniomycotina</taxon>
        <taxon>Pucciniomycetes</taxon>
        <taxon>Pucciniales</taxon>
        <taxon>Pucciniaceae</taxon>
        <taxon>Puccinia</taxon>
    </lineage>
</organism>
<evidence type="ECO:0000313" key="3">
    <source>
        <dbReference type="Proteomes" id="UP000238274"/>
    </source>
</evidence>
<evidence type="ECO:0000256" key="1">
    <source>
        <dbReference type="SAM" id="MobiDB-lite"/>
    </source>
</evidence>
<dbReference type="VEuPathDB" id="FungiDB:PSHT_12135"/>
<sequence length="59" mass="6627">MESVTVVVEGYKHIIEDITDRNKLKQSFAHEYTIKGLFSPSGSRVTSSVSKDSKRRARG</sequence>
<reference evidence="3" key="3">
    <citation type="journal article" date="2018" name="Mol. Plant Microbe Interact.">
        <title>Genome sequence resources for the wheat stripe rust pathogen (Puccinia striiformis f. sp. tritici) and the barley stripe rust pathogen (Puccinia striiformis f. sp. hordei).</title>
        <authorList>
            <person name="Xia C."/>
            <person name="Wang M."/>
            <person name="Yin C."/>
            <person name="Cornejo O.E."/>
            <person name="Hulbert S.H."/>
            <person name="Chen X."/>
        </authorList>
    </citation>
    <scope>NUCLEOTIDE SEQUENCE [LARGE SCALE GENOMIC DNA]</scope>
    <source>
        <strain evidence="3">93TX-2</strain>
    </source>
</reference>
<gene>
    <name evidence="2" type="ORF">PSHT_12135</name>
</gene>
<protein>
    <submittedName>
        <fullName evidence="2">Uncharacterized protein</fullName>
    </submittedName>
</protein>
<feature type="compositionally biased region" description="Low complexity" evidence="1">
    <location>
        <begin position="40"/>
        <end position="50"/>
    </location>
</feature>
<name>A0A2S4UYM6_9BASI</name>
<keyword evidence="3" id="KW-1185">Reference proteome</keyword>
<evidence type="ECO:0000313" key="2">
    <source>
        <dbReference type="EMBL" id="POW02350.1"/>
    </source>
</evidence>
<accession>A0A2S4UYM6</accession>
<feature type="region of interest" description="Disordered" evidence="1">
    <location>
        <begin position="40"/>
        <end position="59"/>
    </location>
</feature>
<dbReference type="EMBL" id="PKSM01000216">
    <property type="protein sequence ID" value="POW02350.1"/>
    <property type="molecule type" value="Genomic_DNA"/>
</dbReference>
<dbReference type="AlphaFoldDB" id="A0A2S4UYM6"/>
<reference evidence="3" key="2">
    <citation type="journal article" date="2018" name="BMC Genomics">
        <title>Genomic insights into host adaptation between the wheat stripe rust pathogen (Puccinia striiformis f. sp. tritici) and the barley stripe rust pathogen (Puccinia striiformis f. sp. hordei).</title>
        <authorList>
            <person name="Xia C."/>
            <person name="Wang M."/>
            <person name="Yin C."/>
            <person name="Cornejo O.E."/>
            <person name="Hulbert S.H."/>
            <person name="Chen X."/>
        </authorList>
    </citation>
    <scope>NUCLEOTIDE SEQUENCE [LARGE SCALE GENOMIC DNA]</scope>
    <source>
        <strain evidence="3">93TX-2</strain>
    </source>
</reference>
<reference evidence="2 3" key="1">
    <citation type="submission" date="2017-12" db="EMBL/GenBank/DDBJ databases">
        <title>Gene loss provides genomic basis for host adaptation in cereal stripe rust fungi.</title>
        <authorList>
            <person name="Xia C."/>
        </authorList>
    </citation>
    <scope>NUCLEOTIDE SEQUENCE [LARGE SCALE GENOMIC DNA]</scope>
    <source>
        <strain evidence="2 3">93TX-2</strain>
    </source>
</reference>